<evidence type="ECO:0000256" key="1">
    <source>
        <dbReference type="ARBA" id="ARBA00022491"/>
    </source>
</evidence>
<dbReference type="Pfam" id="PF02909">
    <property type="entry name" value="TetR_C_1"/>
    <property type="match status" value="1"/>
</dbReference>
<organism evidence="7 8">
    <name type="scientific">Murinocardiopsis flavida</name>
    <dbReference type="NCBI Taxonomy" id="645275"/>
    <lineage>
        <taxon>Bacteria</taxon>
        <taxon>Bacillati</taxon>
        <taxon>Actinomycetota</taxon>
        <taxon>Actinomycetes</taxon>
        <taxon>Streptosporangiales</taxon>
        <taxon>Nocardiopsidaceae</taxon>
        <taxon>Murinocardiopsis</taxon>
    </lineage>
</organism>
<dbReference type="RefSeq" id="WP_106584029.1">
    <property type="nucleotide sequence ID" value="NZ_PYGA01000011.1"/>
</dbReference>
<keyword evidence="3 5" id="KW-0238">DNA-binding</keyword>
<evidence type="ECO:0000313" key="8">
    <source>
        <dbReference type="Proteomes" id="UP000240542"/>
    </source>
</evidence>
<dbReference type="PANTHER" id="PTHR30055:SF151">
    <property type="entry name" value="TRANSCRIPTIONAL REGULATORY PROTEIN"/>
    <property type="match status" value="1"/>
</dbReference>
<dbReference type="GO" id="GO:0045892">
    <property type="term" value="P:negative regulation of DNA-templated transcription"/>
    <property type="evidence" value="ECO:0007669"/>
    <property type="project" value="InterPro"/>
</dbReference>
<dbReference type="InterPro" id="IPR009057">
    <property type="entry name" value="Homeodomain-like_sf"/>
</dbReference>
<keyword evidence="4" id="KW-0804">Transcription</keyword>
<evidence type="ECO:0000256" key="4">
    <source>
        <dbReference type="ARBA" id="ARBA00023163"/>
    </source>
</evidence>
<sequence>MTSKPTQAGPAVPGAVWLREPRPARHAPALTRERIVTAAVAVLDGSGEAGLSMRRLAETLDVHATSLYWHVANRDELLDLALDAVFGEIDLPAAHAAAWRDDVAAFMGGLRAALLAHPWSAALAGSRPLIGPNALARSEFVYTALAGAGFDGPDLSAAAAAVSHHVIAAAATETAWRHGDPATARRALNDHLRRSAAHYPTLAAHAPSLRNDWEDHFDRAAAFLLDGLAAHGGHT</sequence>
<evidence type="ECO:0000256" key="3">
    <source>
        <dbReference type="ARBA" id="ARBA00023125"/>
    </source>
</evidence>
<evidence type="ECO:0000256" key="5">
    <source>
        <dbReference type="PROSITE-ProRule" id="PRU00335"/>
    </source>
</evidence>
<dbReference type="EMBL" id="PYGA01000011">
    <property type="protein sequence ID" value="PSK96543.1"/>
    <property type="molecule type" value="Genomic_DNA"/>
</dbReference>
<feature type="domain" description="HTH tetR-type" evidence="6">
    <location>
        <begin position="29"/>
        <end position="89"/>
    </location>
</feature>
<proteinExistence type="predicted"/>
<dbReference type="Gene3D" id="1.10.357.10">
    <property type="entry name" value="Tetracycline Repressor, domain 2"/>
    <property type="match status" value="1"/>
</dbReference>
<protein>
    <submittedName>
        <fullName evidence="7">TetR family transcriptional regulator</fullName>
    </submittedName>
</protein>
<dbReference type="SUPFAM" id="SSF46689">
    <property type="entry name" value="Homeodomain-like"/>
    <property type="match status" value="1"/>
</dbReference>
<dbReference type="GO" id="GO:0046677">
    <property type="term" value="P:response to antibiotic"/>
    <property type="evidence" value="ECO:0007669"/>
    <property type="project" value="InterPro"/>
</dbReference>
<feature type="DNA-binding region" description="H-T-H motif" evidence="5">
    <location>
        <begin position="52"/>
        <end position="71"/>
    </location>
</feature>
<reference evidence="7 8" key="1">
    <citation type="submission" date="2018-03" db="EMBL/GenBank/DDBJ databases">
        <title>Genomic Encyclopedia of Archaeal and Bacterial Type Strains, Phase II (KMG-II): from individual species to whole genera.</title>
        <authorList>
            <person name="Goeker M."/>
        </authorList>
    </citation>
    <scope>NUCLEOTIDE SEQUENCE [LARGE SCALE GENOMIC DNA]</scope>
    <source>
        <strain evidence="7 8">DSM 45312</strain>
    </source>
</reference>
<evidence type="ECO:0000259" key="6">
    <source>
        <dbReference type="PROSITE" id="PS50977"/>
    </source>
</evidence>
<keyword evidence="2" id="KW-0805">Transcription regulation</keyword>
<dbReference type="InterPro" id="IPR036271">
    <property type="entry name" value="Tet_transcr_reg_TetR-rel_C_sf"/>
</dbReference>
<dbReference type="InterPro" id="IPR050109">
    <property type="entry name" value="HTH-type_TetR-like_transc_reg"/>
</dbReference>
<dbReference type="InterPro" id="IPR001647">
    <property type="entry name" value="HTH_TetR"/>
</dbReference>
<dbReference type="Gene3D" id="1.10.10.60">
    <property type="entry name" value="Homeodomain-like"/>
    <property type="match status" value="1"/>
</dbReference>
<dbReference type="GO" id="GO:0003700">
    <property type="term" value="F:DNA-binding transcription factor activity"/>
    <property type="evidence" value="ECO:0007669"/>
    <property type="project" value="TreeGrafter"/>
</dbReference>
<dbReference type="AlphaFoldDB" id="A0A2P8DH54"/>
<keyword evidence="1" id="KW-0678">Repressor</keyword>
<evidence type="ECO:0000256" key="2">
    <source>
        <dbReference type="ARBA" id="ARBA00023015"/>
    </source>
</evidence>
<dbReference type="PANTHER" id="PTHR30055">
    <property type="entry name" value="HTH-TYPE TRANSCRIPTIONAL REGULATOR RUTR"/>
    <property type="match status" value="1"/>
</dbReference>
<comment type="caution">
    <text evidence="7">The sequence shown here is derived from an EMBL/GenBank/DDBJ whole genome shotgun (WGS) entry which is preliminary data.</text>
</comment>
<dbReference type="PROSITE" id="PS50977">
    <property type="entry name" value="HTH_TETR_2"/>
    <property type="match status" value="1"/>
</dbReference>
<dbReference type="PRINTS" id="PR00400">
    <property type="entry name" value="TETREPRESSOR"/>
</dbReference>
<accession>A0A2P8DH54</accession>
<evidence type="ECO:0000313" key="7">
    <source>
        <dbReference type="EMBL" id="PSK96543.1"/>
    </source>
</evidence>
<keyword evidence="8" id="KW-1185">Reference proteome</keyword>
<dbReference type="SUPFAM" id="SSF48498">
    <property type="entry name" value="Tetracyclin repressor-like, C-terminal domain"/>
    <property type="match status" value="1"/>
</dbReference>
<name>A0A2P8DH54_9ACTN</name>
<dbReference type="InterPro" id="IPR003012">
    <property type="entry name" value="Tet_transcr_reg_TetR"/>
</dbReference>
<dbReference type="InterPro" id="IPR004111">
    <property type="entry name" value="Repressor_TetR_C"/>
</dbReference>
<dbReference type="OrthoDB" id="3214072at2"/>
<gene>
    <name evidence="7" type="ORF">CLV63_111138</name>
</gene>
<dbReference type="GO" id="GO:0000976">
    <property type="term" value="F:transcription cis-regulatory region binding"/>
    <property type="evidence" value="ECO:0007669"/>
    <property type="project" value="TreeGrafter"/>
</dbReference>
<dbReference type="Proteomes" id="UP000240542">
    <property type="component" value="Unassembled WGS sequence"/>
</dbReference>